<organism evidence="1 2">
    <name type="scientific">Vermiconidia calcicola</name>
    <dbReference type="NCBI Taxonomy" id="1690605"/>
    <lineage>
        <taxon>Eukaryota</taxon>
        <taxon>Fungi</taxon>
        <taxon>Dikarya</taxon>
        <taxon>Ascomycota</taxon>
        <taxon>Pezizomycotina</taxon>
        <taxon>Dothideomycetes</taxon>
        <taxon>Dothideomycetidae</taxon>
        <taxon>Mycosphaerellales</taxon>
        <taxon>Extremaceae</taxon>
        <taxon>Vermiconidia</taxon>
    </lineage>
</organism>
<protein>
    <submittedName>
        <fullName evidence="1">Uncharacterized protein</fullName>
    </submittedName>
</protein>
<dbReference type="Proteomes" id="UP001281147">
    <property type="component" value="Unassembled WGS sequence"/>
</dbReference>
<comment type="caution">
    <text evidence="1">The sequence shown here is derived from an EMBL/GenBank/DDBJ whole genome shotgun (WGS) entry which is preliminary data.</text>
</comment>
<proteinExistence type="predicted"/>
<accession>A0ACC3NQ14</accession>
<gene>
    <name evidence="1" type="ORF">LTR37_003726</name>
</gene>
<reference evidence="1" key="1">
    <citation type="submission" date="2023-07" db="EMBL/GenBank/DDBJ databases">
        <title>Black Yeasts Isolated from many extreme environments.</title>
        <authorList>
            <person name="Coleine C."/>
            <person name="Stajich J.E."/>
            <person name="Selbmann L."/>
        </authorList>
    </citation>
    <scope>NUCLEOTIDE SEQUENCE</scope>
    <source>
        <strain evidence="1">CCFEE 5714</strain>
    </source>
</reference>
<sequence>MSEQKSAFDTPWFNKQDNSFFNSLNETKIPHLVLTAETEDFDEEVTQQWRDEGFDTAYVPLLNDGNDFIKRVHAVGDSFGAGEYYGIVAFGDAASTVLEGHIKPNHPKLCAIVAYYPSAIPSINTKFPPSVKVLVHLAGSEVGVTRNSEVLGIQGKRKTVRKRVDPGEGYGGSLKLGFKAYTYEGSEPGFAEHDLDEYDSIAEAVAFTRSLATLQKGFRLEPNVEGTRDELASLTKTRNFDKAMKHIRQFAQVIHGPTLTGGIGAKDLSRFYSNFFSPLPPSFSSRLLSRTIGTDRVVDELFISFTHTAMVPWLLPGIPPTKKNVEIVLVSIMCARGGLLESEHVYWDQASVLVQIGLLDPKVVPEAMKKSVKSLPTVGAEGARAMKRGSSRQINSMIDKW</sequence>
<keyword evidence="2" id="KW-1185">Reference proteome</keyword>
<name>A0ACC3NQ14_9PEZI</name>
<evidence type="ECO:0000313" key="1">
    <source>
        <dbReference type="EMBL" id="KAK3720676.1"/>
    </source>
</evidence>
<evidence type="ECO:0000313" key="2">
    <source>
        <dbReference type="Proteomes" id="UP001281147"/>
    </source>
</evidence>
<dbReference type="EMBL" id="JAUTXU010000021">
    <property type="protein sequence ID" value="KAK3720676.1"/>
    <property type="molecule type" value="Genomic_DNA"/>
</dbReference>